<dbReference type="Gene3D" id="3.20.20.300">
    <property type="entry name" value="Glycoside hydrolase, family 3, N-terminal domain"/>
    <property type="match status" value="1"/>
</dbReference>
<proteinExistence type="inferred from homology"/>
<evidence type="ECO:0000313" key="16">
    <source>
        <dbReference type="EMBL" id="TVY19350.1"/>
    </source>
</evidence>
<dbReference type="EC" id="3.2.1.21" evidence="5"/>
<dbReference type="FunFam" id="2.60.40.10:FF:000757">
    <property type="entry name" value="Beta-glucosidase G"/>
    <property type="match status" value="1"/>
</dbReference>
<dbReference type="SUPFAM" id="SSF52279">
    <property type="entry name" value="Beta-D-glucan exohydrolase, C-terminal domain"/>
    <property type="match status" value="1"/>
</dbReference>
<evidence type="ECO:0000313" key="17">
    <source>
        <dbReference type="Proteomes" id="UP000469559"/>
    </source>
</evidence>
<evidence type="ECO:0000259" key="15">
    <source>
        <dbReference type="SMART" id="SM01217"/>
    </source>
</evidence>
<dbReference type="SUPFAM" id="SSF51445">
    <property type="entry name" value="(Trans)glycosidases"/>
    <property type="match status" value="1"/>
</dbReference>
<evidence type="ECO:0000256" key="13">
    <source>
        <dbReference type="ARBA" id="ARBA00023326"/>
    </source>
</evidence>
<evidence type="ECO:0000256" key="1">
    <source>
        <dbReference type="ARBA" id="ARBA00000448"/>
    </source>
</evidence>
<evidence type="ECO:0000256" key="2">
    <source>
        <dbReference type="ARBA" id="ARBA00004613"/>
    </source>
</evidence>
<evidence type="ECO:0000256" key="14">
    <source>
        <dbReference type="SAM" id="SignalP"/>
    </source>
</evidence>
<keyword evidence="12" id="KW-0326">Glycosidase</keyword>
<keyword evidence="8" id="KW-0378">Hydrolase</keyword>
<feature type="signal peptide" evidence="14">
    <location>
        <begin position="1"/>
        <end position="27"/>
    </location>
</feature>
<dbReference type="InterPro" id="IPR036962">
    <property type="entry name" value="Glyco_hydro_3_N_sf"/>
</dbReference>
<dbReference type="Gene3D" id="3.40.50.1700">
    <property type="entry name" value="Glycoside hydrolase family 3 C-terminal domain"/>
    <property type="match status" value="1"/>
</dbReference>
<feature type="domain" description="Fibronectin type III-like" evidence="15">
    <location>
        <begin position="710"/>
        <end position="779"/>
    </location>
</feature>
<keyword evidence="17" id="KW-1185">Reference proteome</keyword>
<accession>A0A8T9BGZ1</accession>
<dbReference type="InterPro" id="IPR050288">
    <property type="entry name" value="Cellulose_deg_GH3"/>
</dbReference>
<keyword evidence="11" id="KW-0119">Carbohydrate metabolism</keyword>
<dbReference type="GO" id="GO:0005576">
    <property type="term" value="C:extracellular region"/>
    <property type="evidence" value="ECO:0007669"/>
    <property type="project" value="UniProtKB-SubCell"/>
</dbReference>
<keyword evidence="9" id="KW-0136">Cellulose degradation</keyword>
<dbReference type="GO" id="GO:0030245">
    <property type="term" value="P:cellulose catabolic process"/>
    <property type="evidence" value="ECO:0007669"/>
    <property type="project" value="UniProtKB-KW"/>
</dbReference>
<keyword evidence="13" id="KW-0624">Polysaccharide degradation</keyword>
<keyword evidence="10" id="KW-0325">Glycoprotein</keyword>
<sequence>MCSSLLSRRGLTLLYLSLASFPAPSVSDSVNQNASSSQLTGSEGLLSSGNVALQGDWAVAYNKASALIAGLTNDDKVNIITGADVSSINWTALVFKDGPQGVASYFQASGFGEASSLVQTWDKDLIYDQFKAAGDEMYASPSKSSSFTPHGSYDIDMPKVVNGPTAAPLGRTPFGGRLVETLGQDSYLNGIAFGLGTSAINDAGLIAGGKHFLLNEQETNRTTTDSTAVKNNVTITYSSNADDKTIHEAYLFPFYDAVKAGLGGVMCAMNRVNGTASCENSHLLNPLLKTELGFPGMVFPDQGGQLTSFGSANGGEDYGSSTLWSSTIINAGINNGSLTQARLDDMAIRNVIGYYYAGLDEKVQPSLLGATDWGRNVRANHSKLIREHGAASLSLLKNTNGALPLNAPESIAIFGAHAGPAIGGPGTGFTVTGVADTYQGHLAGGTGSGATPFPYLVTPHDALLQRAIQDDSMIRWVMNDTYSDSTEWTVTGGTTGFGYGTSAAPSFENYVVDMEVCIVFLNAYSGEGGDRSELSNADQDTLVTTIASNCNNTMVVVNTVGARLVDAWIDHENVTAVVYGGLLGQNSGYSITDVLYGDVNPSGRLAYTIAKNESDYATGICHTAECNFTEGVYIDYKYFDAYNITPRYEFGYGLSYTSFTYTDISIEQTAAINGTHASGTLTIGGREDLWDNVVNVTATITNSGSVSGHEVAQLYISFPDEAEQPIRQLRGFERVLLDQGASAEVSFPLRRRDLSYWDVAAQEWAVADGTYNFTVGASSRDLRLAATLVINTQ</sequence>
<dbReference type="OrthoDB" id="416222at2759"/>
<evidence type="ECO:0000256" key="9">
    <source>
        <dbReference type="ARBA" id="ARBA00023001"/>
    </source>
</evidence>
<dbReference type="InterPro" id="IPR001764">
    <property type="entry name" value="Glyco_hydro_3_N"/>
</dbReference>
<dbReference type="PANTHER" id="PTHR42715:SF14">
    <property type="entry name" value="BETA-GLUCOSIDASE D-RELATED"/>
    <property type="match status" value="1"/>
</dbReference>
<dbReference type="Pfam" id="PF00933">
    <property type="entry name" value="Glyco_hydro_3"/>
    <property type="match status" value="1"/>
</dbReference>
<gene>
    <name evidence="16" type="primary">bglD_1</name>
    <name evidence="16" type="ORF">LARI1_G003575</name>
</gene>
<dbReference type="PRINTS" id="PR00133">
    <property type="entry name" value="GLHYDRLASE3"/>
</dbReference>
<dbReference type="InterPro" id="IPR036881">
    <property type="entry name" value="Glyco_hydro_3_C_sf"/>
</dbReference>
<protein>
    <recommendedName>
        <fullName evidence="5">beta-glucosidase</fullName>
        <ecNumber evidence="5">3.2.1.21</ecNumber>
    </recommendedName>
</protein>
<dbReference type="InterPro" id="IPR002772">
    <property type="entry name" value="Glyco_hydro_3_C"/>
</dbReference>
<keyword evidence="7 14" id="KW-0732">Signal</keyword>
<evidence type="ECO:0000256" key="10">
    <source>
        <dbReference type="ARBA" id="ARBA00023180"/>
    </source>
</evidence>
<evidence type="ECO:0000256" key="6">
    <source>
        <dbReference type="ARBA" id="ARBA00022525"/>
    </source>
</evidence>
<reference evidence="16 17" key="1">
    <citation type="submission" date="2018-05" db="EMBL/GenBank/DDBJ databases">
        <title>Whole genome sequencing for identification of molecular markers to develop diagnostic detection tools for the regulated plant pathogen Lachnellula willkommii.</title>
        <authorList>
            <person name="Giroux E."/>
            <person name="Bilodeau G."/>
        </authorList>
    </citation>
    <scope>NUCLEOTIDE SEQUENCE [LARGE SCALE GENOMIC DNA]</scope>
    <source>
        <strain evidence="16 17">CBS 203.66</strain>
    </source>
</reference>
<dbReference type="Pfam" id="PF01915">
    <property type="entry name" value="Glyco_hydro_3_C"/>
    <property type="match status" value="1"/>
</dbReference>
<name>A0A8T9BGZ1_9HELO</name>
<keyword evidence="6" id="KW-0964">Secreted</keyword>
<dbReference type="Pfam" id="PF14310">
    <property type="entry name" value="Fn3-like"/>
    <property type="match status" value="1"/>
</dbReference>
<evidence type="ECO:0000256" key="3">
    <source>
        <dbReference type="ARBA" id="ARBA00004987"/>
    </source>
</evidence>
<evidence type="ECO:0000256" key="4">
    <source>
        <dbReference type="ARBA" id="ARBA00005336"/>
    </source>
</evidence>
<evidence type="ECO:0000256" key="12">
    <source>
        <dbReference type="ARBA" id="ARBA00023295"/>
    </source>
</evidence>
<comment type="similarity">
    <text evidence="4">Belongs to the glycosyl hydrolase 3 family.</text>
</comment>
<dbReference type="PANTHER" id="PTHR42715">
    <property type="entry name" value="BETA-GLUCOSIDASE"/>
    <property type="match status" value="1"/>
</dbReference>
<dbReference type="InterPro" id="IPR013783">
    <property type="entry name" value="Ig-like_fold"/>
</dbReference>
<dbReference type="Gene3D" id="2.60.40.10">
    <property type="entry name" value="Immunoglobulins"/>
    <property type="match status" value="1"/>
</dbReference>
<comment type="catalytic activity">
    <reaction evidence="1">
        <text>Hydrolysis of terminal, non-reducing beta-D-glucosyl residues with release of beta-D-glucose.</text>
        <dbReference type="EC" id="3.2.1.21"/>
    </reaction>
</comment>
<organism evidence="16 17">
    <name type="scientific">Lachnellula arida</name>
    <dbReference type="NCBI Taxonomy" id="1316785"/>
    <lineage>
        <taxon>Eukaryota</taxon>
        <taxon>Fungi</taxon>
        <taxon>Dikarya</taxon>
        <taxon>Ascomycota</taxon>
        <taxon>Pezizomycotina</taxon>
        <taxon>Leotiomycetes</taxon>
        <taxon>Helotiales</taxon>
        <taxon>Lachnaceae</taxon>
        <taxon>Lachnellula</taxon>
    </lineage>
</organism>
<evidence type="ECO:0000256" key="7">
    <source>
        <dbReference type="ARBA" id="ARBA00022729"/>
    </source>
</evidence>
<comment type="pathway">
    <text evidence="3">Glycan metabolism; cellulose degradation.</text>
</comment>
<feature type="chain" id="PRO_5035949239" description="beta-glucosidase" evidence="14">
    <location>
        <begin position="28"/>
        <end position="793"/>
    </location>
</feature>
<dbReference type="GO" id="GO:0008422">
    <property type="term" value="F:beta-glucosidase activity"/>
    <property type="evidence" value="ECO:0007669"/>
    <property type="project" value="UniProtKB-EC"/>
</dbReference>
<dbReference type="AlphaFoldDB" id="A0A8T9BGZ1"/>
<dbReference type="SMART" id="SM01217">
    <property type="entry name" value="Fn3_like"/>
    <property type="match status" value="1"/>
</dbReference>
<dbReference type="Proteomes" id="UP000469559">
    <property type="component" value="Unassembled WGS sequence"/>
</dbReference>
<evidence type="ECO:0000256" key="5">
    <source>
        <dbReference type="ARBA" id="ARBA00012744"/>
    </source>
</evidence>
<dbReference type="InterPro" id="IPR026891">
    <property type="entry name" value="Fn3-like"/>
</dbReference>
<comment type="caution">
    <text evidence="16">The sequence shown here is derived from an EMBL/GenBank/DDBJ whole genome shotgun (WGS) entry which is preliminary data.</text>
</comment>
<dbReference type="InterPro" id="IPR017853">
    <property type="entry name" value="GH"/>
</dbReference>
<comment type="subcellular location">
    <subcellularLocation>
        <location evidence="2">Secreted</location>
    </subcellularLocation>
</comment>
<evidence type="ECO:0000256" key="8">
    <source>
        <dbReference type="ARBA" id="ARBA00022801"/>
    </source>
</evidence>
<evidence type="ECO:0000256" key="11">
    <source>
        <dbReference type="ARBA" id="ARBA00023277"/>
    </source>
</evidence>
<dbReference type="EMBL" id="QGMF01000112">
    <property type="protein sequence ID" value="TVY19350.1"/>
    <property type="molecule type" value="Genomic_DNA"/>
</dbReference>